<dbReference type="InterPro" id="IPR003439">
    <property type="entry name" value="ABC_transporter-like_ATP-bd"/>
</dbReference>
<sequence length="314" mass="35060">MNETVVLKNLHIKDGKNTLVSNTSLTIEKGDIYGLVGESGSGKTLTAKAIINLLPEGLKFTADEINVAGKNILKASQNEVTMYIGKNAGYIPQNTVFFLHPMIKIKNQIADGYVHHMKRSKAEGLKISLQLLDMVGFENPESILNFYPWQLSGGMRQRVNIAMALMNNPAFIIADEPTTALDSTVQKQVMELFKKINGDTGISILLISHDLSLIKHYCLKIGVMYAGQIVESGYSKDIFENPKHPYTQLLIKMMPTMNIKKNEPIPEIKGFVPEKGRDSQGCLFKERCPFAMDVCGISVKEHNDSGHYYRCNLY</sequence>
<dbReference type="InterPro" id="IPR013563">
    <property type="entry name" value="Oligopep_ABC_C"/>
</dbReference>
<reference evidence="9" key="1">
    <citation type="submission" date="2020-07" db="EMBL/GenBank/DDBJ databases">
        <title>Genomic analysis of a strain of Sedimentibacter Hydroxybenzoicus DSM7310.</title>
        <authorList>
            <person name="Ma S."/>
        </authorList>
    </citation>
    <scope>NUCLEOTIDE SEQUENCE</scope>
    <source>
        <strain evidence="9">DSM 7310</strain>
    </source>
</reference>
<keyword evidence="6 9" id="KW-0067">ATP-binding</keyword>
<dbReference type="RefSeq" id="WP_179237042.1">
    <property type="nucleotide sequence ID" value="NZ_JACBNQ010000002.1"/>
</dbReference>
<dbReference type="SMART" id="SM00382">
    <property type="entry name" value="AAA"/>
    <property type="match status" value="1"/>
</dbReference>
<evidence type="ECO:0000256" key="1">
    <source>
        <dbReference type="ARBA" id="ARBA00004202"/>
    </source>
</evidence>
<dbReference type="InterPro" id="IPR027417">
    <property type="entry name" value="P-loop_NTPase"/>
</dbReference>
<dbReference type="AlphaFoldDB" id="A0A974BHT0"/>
<dbReference type="SUPFAM" id="SSF52540">
    <property type="entry name" value="P-loop containing nucleoside triphosphate hydrolases"/>
    <property type="match status" value="1"/>
</dbReference>
<dbReference type="EMBL" id="JACBNQ010000002">
    <property type="protein sequence ID" value="NYB73363.1"/>
    <property type="molecule type" value="Genomic_DNA"/>
</dbReference>
<evidence type="ECO:0000256" key="6">
    <source>
        <dbReference type="ARBA" id="ARBA00022840"/>
    </source>
</evidence>
<dbReference type="Pfam" id="PF08352">
    <property type="entry name" value="oligo_HPY"/>
    <property type="match status" value="1"/>
</dbReference>
<dbReference type="GO" id="GO:0005886">
    <property type="term" value="C:plasma membrane"/>
    <property type="evidence" value="ECO:0007669"/>
    <property type="project" value="UniProtKB-SubCell"/>
</dbReference>
<dbReference type="InterPro" id="IPR017871">
    <property type="entry name" value="ABC_transporter-like_CS"/>
</dbReference>
<evidence type="ECO:0000256" key="3">
    <source>
        <dbReference type="ARBA" id="ARBA00022448"/>
    </source>
</evidence>
<dbReference type="Gene3D" id="3.40.50.300">
    <property type="entry name" value="P-loop containing nucleotide triphosphate hydrolases"/>
    <property type="match status" value="1"/>
</dbReference>
<evidence type="ECO:0000256" key="2">
    <source>
        <dbReference type="ARBA" id="ARBA00005417"/>
    </source>
</evidence>
<gene>
    <name evidence="9" type="ORF">HZF24_04335</name>
</gene>
<proteinExistence type="inferred from homology"/>
<dbReference type="InterPro" id="IPR050388">
    <property type="entry name" value="ABC_Ni/Peptide_Import"/>
</dbReference>
<keyword evidence="10" id="KW-1185">Reference proteome</keyword>
<dbReference type="CDD" id="cd03257">
    <property type="entry name" value="ABC_NikE_OppD_transporters"/>
    <property type="match status" value="1"/>
</dbReference>
<keyword evidence="3" id="KW-0813">Transport</keyword>
<dbReference type="InterPro" id="IPR003593">
    <property type="entry name" value="AAA+_ATPase"/>
</dbReference>
<dbReference type="GO" id="GO:0015833">
    <property type="term" value="P:peptide transport"/>
    <property type="evidence" value="ECO:0007669"/>
    <property type="project" value="InterPro"/>
</dbReference>
<dbReference type="Proteomes" id="UP000611629">
    <property type="component" value="Unassembled WGS sequence"/>
</dbReference>
<dbReference type="GO" id="GO:0005524">
    <property type="term" value="F:ATP binding"/>
    <property type="evidence" value="ECO:0007669"/>
    <property type="project" value="UniProtKB-KW"/>
</dbReference>
<evidence type="ECO:0000256" key="5">
    <source>
        <dbReference type="ARBA" id="ARBA00022741"/>
    </source>
</evidence>
<dbReference type="GO" id="GO:0016887">
    <property type="term" value="F:ATP hydrolysis activity"/>
    <property type="evidence" value="ECO:0007669"/>
    <property type="project" value="InterPro"/>
</dbReference>
<evidence type="ECO:0000256" key="7">
    <source>
        <dbReference type="ARBA" id="ARBA00023136"/>
    </source>
</evidence>
<evidence type="ECO:0000313" key="10">
    <source>
        <dbReference type="Proteomes" id="UP000611629"/>
    </source>
</evidence>
<dbReference type="PROSITE" id="PS00211">
    <property type="entry name" value="ABC_TRANSPORTER_1"/>
    <property type="match status" value="1"/>
</dbReference>
<keyword evidence="4" id="KW-1003">Cell membrane</keyword>
<keyword evidence="5" id="KW-0547">Nucleotide-binding</keyword>
<evidence type="ECO:0000256" key="4">
    <source>
        <dbReference type="ARBA" id="ARBA00022475"/>
    </source>
</evidence>
<comment type="subcellular location">
    <subcellularLocation>
        <location evidence="1">Cell membrane</location>
        <topology evidence="1">Peripheral membrane protein</topology>
    </subcellularLocation>
</comment>
<keyword evidence="7" id="KW-0472">Membrane</keyword>
<dbReference type="PANTHER" id="PTHR43297">
    <property type="entry name" value="OLIGOPEPTIDE TRANSPORT ATP-BINDING PROTEIN APPD"/>
    <property type="match status" value="1"/>
</dbReference>
<protein>
    <submittedName>
        <fullName evidence="9">ABC transporter ATP-binding protein</fullName>
    </submittedName>
</protein>
<name>A0A974BHT0_SEDHY</name>
<evidence type="ECO:0000259" key="8">
    <source>
        <dbReference type="PROSITE" id="PS50893"/>
    </source>
</evidence>
<dbReference type="PROSITE" id="PS50893">
    <property type="entry name" value="ABC_TRANSPORTER_2"/>
    <property type="match status" value="1"/>
</dbReference>
<feature type="domain" description="ABC transporter" evidence="8">
    <location>
        <begin position="5"/>
        <end position="251"/>
    </location>
</feature>
<dbReference type="NCBIfam" id="TIGR01727">
    <property type="entry name" value="oligo_HPY"/>
    <property type="match status" value="1"/>
</dbReference>
<organism evidence="9 10">
    <name type="scientific">Sedimentibacter hydroxybenzoicus DSM 7310</name>
    <dbReference type="NCBI Taxonomy" id="1123245"/>
    <lineage>
        <taxon>Bacteria</taxon>
        <taxon>Bacillati</taxon>
        <taxon>Bacillota</taxon>
        <taxon>Tissierellia</taxon>
        <taxon>Sedimentibacter</taxon>
    </lineage>
</organism>
<comment type="caution">
    <text evidence="9">The sequence shown here is derived from an EMBL/GenBank/DDBJ whole genome shotgun (WGS) entry which is preliminary data.</text>
</comment>
<evidence type="ECO:0000313" key="9">
    <source>
        <dbReference type="EMBL" id="NYB73363.1"/>
    </source>
</evidence>
<dbReference type="PANTHER" id="PTHR43297:SF2">
    <property type="entry name" value="DIPEPTIDE TRANSPORT ATP-BINDING PROTEIN DPPD"/>
    <property type="match status" value="1"/>
</dbReference>
<comment type="similarity">
    <text evidence="2">Belongs to the ABC transporter superfamily.</text>
</comment>
<dbReference type="Pfam" id="PF00005">
    <property type="entry name" value="ABC_tran"/>
    <property type="match status" value="1"/>
</dbReference>
<accession>A0A974BHT0</accession>